<dbReference type="PROSITE" id="PS00041">
    <property type="entry name" value="HTH_ARAC_FAMILY_1"/>
    <property type="match status" value="1"/>
</dbReference>
<dbReference type="InterPro" id="IPR009057">
    <property type="entry name" value="Homeodomain-like_sf"/>
</dbReference>
<sequence>MKKQADGEYMLMLIRSRSRVVIDGADMHLPANTLLLCSGERTLECSADECAVVCDWICFEAGDEKDFLDSLELDFDRPVRFADTEFICGLMRNISEEYYSIGARRLKMLDSLMRILLVKISDAGVHRDMTVQTSEPHYGLLIELREKIYRNPQMKWNVDTMAAYVNMSRSYFQHLYRETFGVSCIADVISGKIEKAKEILSETGCTVSQVAAMCGYDNEEHFMRQFKKTVGVTPTKYRKQL</sequence>
<dbReference type="GO" id="GO:0003700">
    <property type="term" value="F:DNA-binding transcription factor activity"/>
    <property type="evidence" value="ECO:0007669"/>
    <property type="project" value="InterPro"/>
</dbReference>
<dbReference type="PRINTS" id="PR00032">
    <property type="entry name" value="HTHARAC"/>
</dbReference>
<name>A0A1H6I2M2_RUMFL</name>
<proteinExistence type="predicted"/>
<dbReference type="PANTHER" id="PTHR43280:SF2">
    <property type="entry name" value="HTH-TYPE TRANSCRIPTIONAL REGULATOR EXSA"/>
    <property type="match status" value="1"/>
</dbReference>
<evidence type="ECO:0000313" key="6">
    <source>
        <dbReference type="Proteomes" id="UP000183190"/>
    </source>
</evidence>
<dbReference type="PANTHER" id="PTHR43280">
    <property type="entry name" value="ARAC-FAMILY TRANSCRIPTIONAL REGULATOR"/>
    <property type="match status" value="1"/>
</dbReference>
<dbReference type="GO" id="GO:0043565">
    <property type="term" value="F:sequence-specific DNA binding"/>
    <property type="evidence" value="ECO:0007669"/>
    <property type="project" value="InterPro"/>
</dbReference>
<dbReference type="SUPFAM" id="SSF46689">
    <property type="entry name" value="Homeodomain-like"/>
    <property type="match status" value="2"/>
</dbReference>
<gene>
    <name evidence="5" type="ORF">SAMN02910265_00460</name>
</gene>
<accession>A0A1H6I2M2</accession>
<organism evidence="5 6">
    <name type="scientific">Ruminococcus flavefaciens</name>
    <dbReference type="NCBI Taxonomy" id="1265"/>
    <lineage>
        <taxon>Bacteria</taxon>
        <taxon>Bacillati</taxon>
        <taxon>Bacillota</taxon>
        <taxon>Clostridia</taxon>
        <taxon>Eubacteriales</taxon>
        <taxon>Oscillospiraceae</taxon>
        <taxon>Ruminococcus</taxon>
    </lineage>
</organism>
<dbReference type="Gene3D" id="1.10.10.60">
    <property type="entry name" value="Homeodomain-like"/>
    <property type="match status" value="2"/>
</dbReference>
<evidence type="ECO:0000313" key="5">
    <source>
        <dbReference type="EMBL" id="SEH40875.1"/>
    </source>
</evidence>
<dbReference type="SMART" id="SM00342">
    <property type="entry name" value="HTH_ARAC"/>
    <property type="match status" value="1"/>
</dbReference>
<dbReference type="EMBL" id="FNWV01000001">
    <property type="protein sequence ID" value="SEH40875.1"/>
    <property type="molecule type" value="Genomic_DNA"/>
</dbReference>
<dbReference type="InterPro" id="IPR020449">
    <property type="entry name" value="Tscrpt_reg_AraC-type_HTH"/>
</dbReference>
<evidence type="ECO:0000256" key="2">
    <source>
        <dbReference type="ARBA" id="ARBA00023125"/>
    </source>
</evidence>
<dbReference type="AlphaFoldDB" id="A0A1H6I2M2"/>
<feature type="domain" description="HTH araC/xylS-type" evidence="4">
    <location>
        <begin position="142"/>
        <end position="240"/>
    </location>
</feature>
<keyword evidence="3" id="KW-0804">Transcription</keyword>
<dbReference type="InterPro" id="IPR018062">
    <property type="entry name" value="HTH_AraC-typ_CS"/>
</dbReference>
<protein>
    <submittedName>
        <fullName evidence="5">AraC family transcriptional regulator, arabinose operon regulatory protein</fullName>
    </submittedName>
</protein>
<dbReference type="InterPro" id="IPR018060">
    <property type="entry name" value="HTH_AraC"/>
</dbReference>
<evidence type="ECO:0000259" key="4">
    <source>
        <dbReference type="PROSITE" id="PS01124"/>
    </source>
</evidence>
<dbReference type="Proteomes" id="UP000183190">
    <property type="component" value="Unassembled WGS sequence"/>
</dbReference>
<dbReference type="Pfam" id="PF12833">
    <property type="entry name" value="HTH_18"/>
    <property type="match status" value="1"/>
</dbReference>
<evidence type="ECO:0000256" key="3">
    <source>
        <dbReference type="ARBA" id="ARBA00023163"/>
    </source>
</evidence>
<reference evidence="5 6" key="1">
    <citation type="submission" date="2016-10" db="EMBL/GenBank/DDBJ databases">
        <authorList>
            <person name="de Groot N.N."/>
        </authorList>
    </citation>
    <scope>NUCLEOTIDE SEQUENCE [LARGE SCALE GENOMIC DNA]</scope>
    <source>
        <strain evidence="5 6">YAD2003</strain>
    </source>
</reference>
<keyword evidence="2" id="KW-0238">DNA-binding</keyword>
<evidence type="ECO:0000256" key="1">
    <source>
        <dbReference type="ARBA" id="ARBA00023015"/>
    </source>
</evidence>
<dbReference type="PROSITE" id="PS01124">
    <property type="entry name" value="HTH_ARAC_FAMILY_2"/>
    <property type="match status" value="1"/>
</dbReference>
<keyword evidence="1" id="KW-0805">Transcription regulation</keyword>